<organism evidence="2 3">
    <name type="scientific">Discina gigas</name>
    <dbReference type="NCBI Taxonomy" id="1032678"/>
    <lineage>
        <taxon>Eukaryota</taxon>
        <taxon>Fungi</taxon>
        <taxon>Dikarya</taxon>
        <taxon>Ascomycota</taxon>
        <taxon>Pezizomycotina</taxon>
        <taxon>Pezizomycetes</taxon>
        <taxon>Pezizales</taxon>
        <taxon>Discinaceae</taxon>
        <taxon>Discina</taxon>
    </lineage>
</organism>
<dbReference type="InterPro" id="IPR019436">
    <property type="entry name" value="Say1-like"/>
</dbReference>
<gene>
    <name evidence="2" type="ORF">Q9L58_008551</name>
</gene>
<sequence length="282" mass="32236">MLRHGYFRQLRRPIWREIRLNQDGLKGLWVVEDENQKSDIFIYYSHGGGFAMGTTYFYLEFLITWVSILKGLGFSNPAIFALEYTLVPEQMYPCQLQETIAGYDYILSIADDAGQVVISGDSAGGTIMLCLLLYIANKGPEKKPALATFISPWTHLVSELNRNTSTDYLNVERLHDLARQYAGSKRIYNPLISPGYCTDMGLWKKAMPVKGMHFYYGSEEVFCESIRTLARRLGEVGEVTCHEDDSLHAWPFALLFLGRHTEERVRGLRRVSRDIAHALLYS</sequence>
<evidence type="ECO:0000313" key="3">
    <source>
        <dbReference type="Proteomes" id="UP001447188"/>
    </source>
</evidence>
<dbReference type="Proteomes" id="UP001447188">
    <property type="component" value="Unassembled WGS sequence"/>
</dbReference>
<name>A0ABR3G9E9_9PEZI</name>
<keyword evidence="1" id="KW-0378">Hydrolase</keyword>
<dbReference type="SUPFAM" id="SSF53474">
    <property type="entry name" value="alpha/beta-Hydrolases"/>
    <property type="match status" value="1"/>
</dbReference>
<dbReference type="Gene3D" id="3.40.50.1820">
    <property type="entry name" value="alpha/beta hydrolase"/>
    <property type="match status" value="1"/>
</dbReference>
<evidence type="ECO:0000256" key="1">
    <source>
        <dbReference type="ARBA" id="ARBA00022801"/>
    </source>
</evidence>
<comment type="caution">
    <text evidence="2">The sequence shown here is derived from an EMBL/GenBank/DDBJ whole genome shotgun (WGS) entry which is preliminary data.</text>
</comment>
<dbReference type="InterPro" id="IPR029058">
    <property type="entry name" value="AB_hydrolase_fold"/>
</dbReference>
<dbReference type="Pfam" id="PF10340">
    <property type="entry name" value="Say1_Mug180"/>
    <property type="match status" value="1"/>
</dbReference>
<protein>
    <submittedName>
        <fullName evidence="2">Uncharacterized protein</fullName>
    </submittedName>
</protein>
<dbReference type="PANTHER" id="PTHR48081">
    <property type="entry name" value="AB HYDROLASE SUPERFAMILY PROTEIN C4A8.06C"/>
    <property type="match status" value="1"/>
</dbReference>
<proteinExistence type="predicted"/>
<dbReference type="EMBL" id="JBBBZM010000162">
    <property type="protein sequence ID" value="KAL0632574.1"/>
    <property type="molecule type" value="Genomic_DNA"/>
</dbReference>
<reference evidence="2 3" key="1">
    <citation type="submission" date="2024-02" db="EMBL/GenBank/DDBJ databases">
        <title>Discinaceae phylogenomics.</title>
        <authorList>
            <person name="Dirks A.C."/>
            <person name="James T.Y."/>
        </authorList>
    </citation>
    <scope>NUCLEOTIDE SEQUENCE [LARGE SCALE GENOMIC DNA]</scope>
    <source>
        <strain evidence="2 3">ACD0624</strain>
    </source>
</reference>
<keyword evidence="3" id="KW-1185">Reference proteome</keyword>
<accession>A0ABR3G9E9</accession>
<dbReference type="PANTHER" id="PTHR48081:SF2">
    <property type="entry name" value="ALPHA_BETA-HYDROLASE"/>
    <property type="match status" value="1"/>
</dbReference>
<dbReference type="InterPro" id="IPR050300">
    <property type="entry name" value="GDXG_lipolytic_enzyme"/>
</dbReference>
<evidence type="ECO:0000313" key="2">
    <source>
        <dbReference type="EMBL" id="KAL0632574.1"/>
    </source>
</evidence>